<feature type="transmembrane region" description="Helical" evidence="2">
    <location>
        <begin position="199"/>
        <end position="221"/>
    </location>
</feature>
<keyword evidence="2" id="KW-0812">Transmembrane</keyword>
<dbReference type="EMBL" id="KV454409">
    <property type="protein sequence ID" value="ODQ65692.1"/>
    <property type="molecule type" value="Genomic_DNA"/>
</dbReference>
<dbReference type="GO" id="GO:0045121">
    <property type="term" value="C:membrane raft"/>
    <property type="evidence" value="ECO:0007669"/>
    <property type="project" value="TreeGrafter"/>
</dbReference>
<dbReference type="PANTHER" id="PTHR36414:SF1">
    <property type="entry name" value="PROTEIN SUR7"/>
    <property type="match status" value="1"/>
</dbReference>
<dbReference type="GO" id="GO:0032185">
    <property type="term" value="P:septin cytoskeleton organization"/>
    <property type="evidence" value="ECO:0007669"/>
    <property type="project" value="TreeGrafter"/>
</dbReference>
<evidence type="ECO:0000256" key="2">
    <source>
        <dbReference type="SAM" id="Phobius"/>
    </source>
</evidence>
<feature type="compositionally biased region" description="Basic and acidic residues" evidence="1">
    <location>
        <begin position="360"/>
        <end position="374"/>
    </location>
</feature>
<dbReference type="OrthoDB" id="5419460at2759"/>
<sequence length="394" mass="42561">MNAILSIILGVLRFVFVSSSLFLSAGAVLLLFFIVLAGARHSSPLNRFFWIQVDTSAIASASTGGVTRWTPYGICGVSNSRNFDCTSNSAAYPFDPVRNFGSAEGLPSSFVNSSSFYYYTSRFAYAFILIALFFMVLSLLAGIVALFSRRSALVANVFNFTSWIFTVIFASLMTAALARGKRAFNGNGNSASIGVKMMSFMWTVVALQTMILIGYLIGLLISPKGNSEKNRNHERGYGDEDGLGEGYGNDRNATGGNNDTSRNIGAYGANDRSLANADGTYSEKTTNDSTRKSYFKGFSRPGRTSNRQAYAVTPLPPSSVVVGGVAADSNKPVGTQQSTTYPSTQNKPSNVESNNANDNQHYRDSVTLADHGDTDANGNWFRSTRKDKTSDEEA</sequence>
<dbReference type="PANTHER" id="PTHR36414">
    <property type="entry name" value="PROTEIN SUR7"/>
    <property type="match status" value="1"/>
</dbReference>
<feature type="transmembrane region" description="Helical" evidence="2">
    <location>
        <begin position="6"/>
        <end position="39"/>
    </location>
</feature>
<accession>A0A1E3PL66</accession>
<dbReference type="GO" id="GO:0030866">
    <property type="term" value="P:cortical actin cytoskeleton organization"/>
    <property type="evidence" value="ECO:0007669"/>
    <property type="project" value="TreeGrafter"/>
</dbReference>
<feature type="region of interest" description="Disordered" evidence="1">
    <location>
        <begin position="227"/>
        <end position="394"/>
    </location>
</feature>
<dbReference type="GO" id="GO:0031505">
    <property type="term" value="P:fungal-type cell wall organization"/>
    <property type="evidence" value="ECO:0007669"/>
    <property type="project" value="TreeGrafter"/>
</dbReference>
<keyword evidence="4" id="KW-1185">Reference proteome</keyword>
<feature type="transmembrane region" description="Helical" evidence="2">
    <location>
        <begin position="160"/>
        <end position="178"/>
    </location>
</feature>
<name>A0A1E3PL66_9ASCO</name>
<feature type="compositionally biased region" description="Polar residues" evidence="1">
    <location>
        <begin position="332"/>
        <end position="359"/>
    </location>
</feature>
<dbReference type="GO" id="GO:0006897">
    <property type="term" value="P:endocytosis"/>
    <property type="evidence" value="ECO:0007669"/>
    <property type="project" value="TreeGrafter"/>
</dbReference>
<evidence type="ECO:0000313" key="3">
    <source>
        <dbReference type="EMBL" id="ODQ65692.1"/>
    </source>
</evidence>
<reference evidence="3 4" key="1">
    <citation type="journal article" date="2016" name="Proc. Natl. Acad. Sci. U.S.A.">
        <title>Comparative genomics of biotechnologically important yeasts.</title>
        <authorList>
            <person name="Riley R."/>
            <person name="Haridas S."/>
            <person name="Wolfe K.H."/>
            <person name="Lopes M.R."/>
            <person name="Hittinger C.T."/>
            <person name="Goeker M."/>
            <person name="Salamov A.A."/>
            <person name="Wisecaver J.H."/>
            <person name="Long T.M."/>
            <person name="Calvey C.H."/>
            <person name="Aerts A.L."/>
            <person name="Barry K.W."/>
            <person name="Choi C."/>
            <person name="Clum A."/>
            <person name="Coughlan A.Y."/>
            <person name="Deshpande S."/>
            <person name="Douglass A.P."/>
            <person name="Hanson S.J."/>
            <person name="Klenk H.-P."/>
            <person name="LaButti K.M."/>
            <person name="Lapidus A."/>
            <person name="Lindquist E.A."/>
            <person name="Lipzen A.M."/>
            <person name="Meier-Kolthoff J.P."/>
            <person name="Ohm R.A."/>
            <person name="Otillar R.P."/>
            <person name="Pangilinan J.L."/>
            <person name="Peng Y."/>
            <person name="Rokas A."/>
            <person name="Rosa C.A."/>
            <person name="Scheuner C."/>
            <person name="Sibirny A.A."/>
            <person name="Slot J.C."/>
            <person name="Stielow J.B."/>
            <person name="Sun H."/>
            <person name="Kurtzman C.P."/>
            <person name="Blackwell M."/>
            <person name="Grigoriev I.V."/>
            <person name="Jeffries T.W."/>
        </authorList>
    </citation>
    <scope>NUCLEOTIDE SEQUENCE [LARGE SCALE GENOMIC DNA]</scope>
    <source>
        <strain evidence="3 4">DSM 6958</strain>
    </source>
</reference>
<dbReference type="GO" id="GO:0005938">
    <property type="term" value="C:cell cortex"/>
    <property type="evidence" value="ECO:0007669"/>
    <property type="project" value="TreeGrafter"/>
</dbReference>
<feature type="compositionally biased region" description="Polar residues" evidence="1">
    <location>
        <begin position="251"/>
        <end position="263"/>
    </location>
</feature>
<dbReference type="GO" id="GO:0005886">
    <property type="term" value="C:plasma membrane"/>
    <property type="evidence" value="ECO:0007669"/>
    <property type="project" value="InterPro"/>
</dbReference>
<gene>
    <name evidence="3" type="ORF">NADFUDRAFT_46340</name>
</gene>
<feature type="transmembrane region" description="Helical" evidence="2">
    <location>
        <begin position="123"/>
        <end position="148"/>
    </location>
</feature>
<feature type="compositionally biased region" description="Basic and acidic residues" evidence="1">
    <location>
        <begin position="227"/>
        <end position="238"/>
    </location>
</feature>
<evidence type="ECO:0000313" key="4">
    <source>
        <dbReference type="Proteomes" id="UP000095009"/>
    </source>
</evidence>
<proteinExistence type="predicted"/>
<dbReference type="AlphaFoldDB" id="A0A1E3PL66"/>
<protein>
    <submittedName>
        <fullName evidence="3">SUR7-domain-containing protein</fullName>
    </submittedName>
</protein>
<organism evidence="3 4">
    <name type="scientific">Nadsonia fulvescens var. elongata DSM 6958</name>
    <dbReference type="NCBI Taxonomy" id="857566"/>
    <lineage>
        <taxon>Eukaryota</taxon>
        <taxon>Fungi</taxon>
        <taxon>Dikarya</taxon>
        <taxon>Ascomycota</taxon>
        <taxon>Saccharomycotina</taxon>
        <taxon>Dipodascomycetes</taxon>
        <taxon>Dipodascales</taxon>
        <taxon>Dipodascales incertae sedis</taxon>
        <taxon>Nadsonia</taxon>
    </lineage>
</organism>
<dbReference type="Pfam" id="PF06687">
    <property type="entry name" value="SUR7"/>
    <property type="match status" value="1"/>
</dbReference>
<feature type="compositionally biased region" description="Low complexity" evidence="1">
    <location>
        <begin position="318"/>
        <end position="327"/>
    </location>
</feature>
<keyword evidence="2" id="KW-0472">Membrane</keyword>
<dbReference type="Proteomes" id="UP000095009">
    <property type="component" value="Unassembled WGS sequence"/>
</dbReference>
<feature type="compositionally biased region" description="Basic and acidic residues" evidence="1">
    <location>
        <begin position="384"/>
        <end position="394"/>
    </location>
</feature>
<dbReference type="InterPro" id="IPR009571">
    <property type="entry name" value="SUR7/Rim9-like_fungi"/>
</dbReference>
<keyword evidence="2" id="KW-1133">Transmembrane helix</keyword>
<evidence type="ECO:0000256" key="1">
    <source>
        <dbReference type="SAM" id="MobiDB-lite"/>
    </source>
</evidence>